<evidence type="ECO:0000313" key="2">
    <source>
        <dbReference type="EMBL" id="CUP27959.1"/>
    </source>
</evidence>
<dbReference type="EC" id="3.4.23.36" evidence="2"/>
<feature type="transmembrane region" description="Helical" evidence="1">
    <location>
        <begin position="12"/>
        <end position="30"/>
    </location>
</feature>
<dbReference type="GO" id="GO:0006508">
    <property type="term" value="P:proteolysis"/>
    <property type="evidence" value="ECO:0007669"/>
    <property type="project" value="InterPro"/>
</dbReference>
<keyword evidence="1" id="KW-0472">Membrane</keyword>
<gene>
    <name evidence="2" type="ORF">ERS852471_03318</name>
</gene>
<evidence type="ECO:0000256" key="1">
    <source>
        <dbReference type="SAM" id="Phobius"/>
    </source>
</evidence>
<accession>A0A174M2D3</accession>
<sequence>MKNIYNKDKLLTIGILPIMWLIYFAFEIVTGRVKDLYTLILNLSLVFVFAFVGYIIYYLSNKYSDGFKSKKLFIIFIILMLIDQGSKLIIKFNFFDSYYEIIPRFLSFDPIINTHGSWLNARFNFNISFPLLILINFIALFIFFEFYRYIKFKSGKNTFWGDMCFVFIFAGALCSLIDKVFYGGSLDFIGISDLFIADIKDIYINLGLLFFIMATYKSDFLKDDGNSSLKDDWQAIKNFLVFIKNDIKRSIKKEKA</sequence>
<feature type="transmembrane region" description="Helical" evidence="1">
    <location>
        <begin position="127"/>
        <end position="147"/>
    </location>
</feature>
<dbReference type="Proteomes" id="UP000095594">
    <property type="component" value="Unassembled WGS sequence"/>
</dbReference>
<dbReference type="AlphaFoldDB" id="A0A174M2D3"/>
<dbReference type="RefSeq" id="WP_055268502.1">
    <property type="nucleotide sequence ID" value="NZ_CABIXQ010000044.1"/>
</dbReference>
<feature type="transmembrane region" description="Helical" evidence="1">
    <location>
        <begin position="72"/>
        <end position="90"/>
    </location>
</feature>
<reference evidence="2 3" key="1">
    <citation type="submission" date="2015-09" db="EMBL/GenBank/DDBJ databases">
        <authorList>
            <consortium name="Pathogen Informatics"/>
        </authorList>
    </citation>
    <scope>NUCLEOTIDE SEQUENCE [LARGE SCALE GENOMIC DNA]</scope>
    <source>
        <strain evidence="2 3">2789STDY5834856</strain>
    </source>
</reference>
<evidence type="ECO:0000313" key="3">
    <source>
        <dbReference type="Proteomes" id="UP000095594"/>
    </source>
</evidence>
<dbReference type="InterPro" id="IPR001872">
    <property type="entry name" value="Peptidase_A8"/>
</dbReference>
<protein>
    <submittedName>
        <fullName evidence="2">Signal peptidase (SPase) II</fullName>
        <ecNumber evidence="2">3.4.23.36</ecNumber>
    </submittedName>
</protein>
<dbReference type="GO" id="GO:0004190">
    <property type="term" value="F:aspartic-type endopeptidase activity"/>
    <property type="evidence" value="ECO:0007669"/>
    <property type="project" value="UniProtKB-EC"/>
</dbReference>
<keyword evidence="1" id="KW-1133">Transmembrane helix</keyword>
<name>A0A174M2D3_9CLOT</name>
<keyword evidence="1" id="KW-0812">Transmembrane</keyword>
<dbReference type="EMBL" id="CYZX01000044">
    <property type="protein sequence ID" value="CUP27959.1"/>
    <property type="molecule type" value="Genomic_DNA"/>
</dbReference>
<feature type="transmembrane region" description="Helical" evidence="1">
    <location>
        <begin position="159"/>
        <end position="182"/>
    </location>
</feature>
<keyword evidence="2" id="KW-0378">Hydrolase</keyword>
<feature type="transmembrane region" description="Helical" evidence="1">
    <location>
        <begin position="202"/>
        <end position="220"/>
    </location>
</feature>
<dbReference type="Pfam" id="PF01252">
    <property type="entry name" value="Peptidase_A8"/>
    <property type="match status" value="1"/>
</dbReference>
<feature type="transmembrane region" description="Helical" evidence="1">
    <location>
        <begin position="36"/>
        <end position="60"/>
    </location>
</feature>
<proteinExistence type="predicted"/>
<dbReference type="OrthoDB" id="1653128at2"/>
<organism evidence="2 3">
    <name type="scientific">Clostridium disporicum</name>
    <dbReference type="NCBI Taxonomy" id="84024"/>
    <lineage>
        <taxon>Bacteria</taxon>
        <taxon>Bacillati</taxon>
        <taxon>Bacillota</taxon>
        <taxon>Clostridia</taxon>
        <taxon>Eubacteriales</taxon>
        <taxon>Clostridiaceae</taxon>
        <taxon>Clostridium</taxon>
    </lineage>
</organism>
<dbReference type="GO" id="GO:0016020">
    <property type="term" value="C:membrane"/>
    <property type="evidence" value="ECO:0007669"/>
    <property type="project" value="InterPro"/>
</dbReference>